<dbReference type="Pfam" id="PF07336">
    <property type="entry name" value="ABATE"/>
    <property type="match status" value="1"/>
</dbReference>
<accession>A0A4P6JY37</accession>
<dbReference type="InterPro" id="IPR021005">
    <property type="entry name" value="Znf_CGNR"/>
</dbReference>
<evidence type="ECO:0000313" key="3">
    <source>
        <dbReference type="Proteomes" id="UP000290365"/>
    </source>
</evidence>
<dbReference type="AlphaFoldDB" id="A0A4P6JY37"/>
<sequence length="223" mass="25069">MDFTHYTSRSVSLAVDLINTLHPVSGRDTLLSEEDLRKFMEEHEVIYELSPEEADKKPHYRVAKGMYRTALHSWELSNDDVLRVRALRSSLRTVFELASVDEQAAAALLNEELRASGATPRISWHHGPFHLHFESAEEGCAHWLTSTTAMGLAVVLCEFGADRFGICASPSCQAAFIDASKNMRKRYCSEACAHRESVAAFRARRRRNAKSTLEVLTALESNE</sequence>
<gene>
    <name evidence="2" type="ORF">EPA93_31915</name>
</gene>
<protein>
    <submittedName>
        <fullName evidence="2">Zf-CGNR multi-domain protein</fullName>
    </submittedName>
</protein>
<dbReference type="PANTHER" id="PTHR35525:SF3">
    <property type="entry name" value="BLL6575 PROTEIN"/>
    <property type="match status" value="1"/>
</dbReference>
<dbReference type="Pfam" id="PF11706">
    <property type="entry name" value="zf-CGNR"/>
    <property type="match status" value="1"/>
</dbReference>
<dbReference type="RefSeq" id="WP_129891394.1">
    <property type="nucleotide sequence ID" value="NZ_CP035758.1"/>
</dbReference>
<dbReference type="Gene3D" id="1.10.3300.10">
    <property type="entry name" value="Jann2411-like domain"/>
    <property type="match status" value="1"/>
</dbReference>
<feature type="domain" description="Zinc finger CGNR" evidence="1">
    <location>
        <begin position="163"/>
        <end position="205"/>
    </location>
</feature>
<proteinExistence type="predicted"/>
<dbReference type="OrthoDB" id="3531194at2"/>
<dbReference type="SUPFAM" id="SSF160904">
    <property type="entry name" value="Jann2411-like"/>
    <property type="match status" value="1"/>
</dbReference>
<organism evidence="2 3">
    <name type="scientific">Ktedonosporobacter rubrisoli</name>
    <dbReference type="NCBI Taxonomy" id="2509675"/>
    <lineage>
        <taxon>Bacteria</taxon>
        <taxon>Bacillati</taxon>
        <taxon>Chloroflexota</taxon>
        <taxon>Ktedonobacteria</taxon>
        <taxon>Ktedonobacterales</taxon>
        <taxon>Ktedonosporobacteraceae</taxon>
        <taxon>Ktedonosporobacter</taxon>
    </lineage>
</organism>
<evidence type="ECO:0000259" key="1">
    <source>
        <dbReference type="Pfam" id="PF11706"/>
    </source>
</evidence>
<reference evidence="2 3" key="1">
    <citation type="submission" date="2019-01" db="EMBL/GenBank/DDBJ databases">
        <title>Ktedonosporobacter rubrisoli SCAWS-G2.</title>
        <authorList>
            <person name="Huang Y."/>
            <person name="Yan B."/>
        </authorList>
    </citation>
    <scope>NUCLEOTIDE SEQUENCE [LARGE SCALE GENOMIC DNA]</scope>
    <source>
        <strain evidence="2 3">SCAWS-G2</strain>
    </source>
</reference>
<evidence type="ECO:0000313" key="2">
    <source>
        <dbReference type="EMBL" id="QBD80330.1"/>
    </source>
</evidence>
<dbReference type="InterPro" id="IPR010852">
    <property type="entry name" value="ABATE"/>
</dbReference>
<dbReference type="PANTHER" id="PTHR35525">
    <property type="entry name" value="BLL6575 PROTEIN"/>
    <property type="match status" value="1"/>
</dbReference>
<name>A0A4P6JY37_KTERU</name>
<dbReference type="Proteomes" id="UP000290365">
    <property type="component" value="Chromosome"/>
</dbReference>
<dbReference type="InterPro" id="IPR023286">
    <property type="entry name" value="ABATE_dom_sf"/>
</dbReference>
<dbReference type="KEGG" id="kbs:EPA93_31915"/>
<dbReference type="EMBL" id="CP035758">
    <property type="protein sequence ID" value="QBD80330.1"/>
    <property type="molecule type" value="Genomic_DNA"/>
</dbReference>
<keyword evidence="3" id="KW-1185">Reference proteome</keyword>